<dbReference type="Gramene" id="ESR56307">
    <property type="protein sequence ID" value="ESR56307"/>
    <property type="gene ID" value="CICLE_v10023340mg"/>
</dbReference>
<evidence type="ECO:0000313" key="3">
    <source>
        <dbReference type="Proteomes" id="UP000030687"/>
    </source>
</evidence>
<dbReference type="Proteomes" id="UP000030687">
    <property type="component" value="Unassembled WGS sequence"/>
</dbReference>
<protein>
    <submittedName>
        <fullName evidence="2">Uncharacterized protein</fullName>
    </submittedName>
</protein>
<dbReference type="InParanoid" id="V4TS95"/>
<evidence type="ECO:0000313" key="2">
    <source>
        <dbReference type="EMBL" id="ESR56307.1"/>
    </source>
</evidence>
<name>V4TS95_CITCL</name>
<dbReference type="EMBL" id="KI536661">
    <property type="protein sequence ID" value="ESR56307.1"/>
    <property type="molecule type" value="Genomic_DNA"/>
</dbReference>
<dbReference type="KEGG" id="cic:CICLE_v10023340mg"/>
<feature type="non-terminal residue" evidence="2">
    <location>
        <position position="1"/>
    </location>
</feature>
<evidence type="ECO:0000256" key="1">
    <source>
        <dbReference type="SAM" id="MobiDB-lite"/>
    </source>
</evidence>
<reference evidence="2 3" key="1">
    <citation type="submission" date="2013-10" db="EMBL/GenBank/DDBJ databases">
        <authorList>
            <consortium name="International Citrus Genome Consortium"/>
            <person name="Jenkins J."/>
            <person name="Schmutz J."/>
            <person name="Prochnik S."/>
            <person name="Rokhsar D."/>
            <person name="Gmitter F."/>
            <person name="Ollitrault P."/>
            <person name="Machado M."/>
            <person name="Talon M."/>
            <person name="Wincker P."/>
            <person name="Jaillon O."/>
            <person name="Morgante M."/>
        </authorList>
    </citation>
    <scope>NUCLEOTIDE SEQUENCE</scope>
    <source>
        <strain evidence="3">cv. Clemenules</strain>
    </source>
</reference>
<dbReference type="OrthoDB" id="773993at2759"/>
<dbReference type="PANTHER" id="PTHR36707">
    <property type="entry name" value="T20M3.17 PROTEIN"/>
    <property type="match status" value="1"/>
</dbReference>
<accession>V4TS95</accession>
<organism evidence="2 3">
    <name type="scientific">Citrus clementina</name>
    <name type="common">Clementine</name>
    <name type="synonym">Citrus deliciosa x Citrus sinensis</name>
    <dbReference type="NCBI Taxonomy" id="85681"/>
    <lineage>
        <taxon>Eukaryota</taxon>
        <taxon>Viridiplantae</taxon>
        <taxon>Streptophyta</taxon>
        <taxon>Embryophyta</taxon>
        <taxon>Tracheophyta</taxon>
        <taxon>Spermatophyta</taxon>
        <taxon>Magnoliopsida</taxon>
        <taxon>eudicotyledons</taxon>
        <taxon>Gunneridae</taxon>
        <taxon>Pentapetalae</taxon>
        <taxon>rosids</taxon>
        <taxon>malvids</taxon>
        <taxon>Sapindales</taxon>
        <taxon>Rutaceae</taxon>
        <taxon>Aurantioideae</taxon>
        <taxon>Citrus</taxon>
    </lineage>
</organism>
<keyword evidence="3" id="KW-1185">Reference proteome</keyword>
<sequence length="318" mass="35459">IRELMGFTERNRSRNEPVGLDLKNMWPVCKTRKSTLAATDDVDLVVMERCLDDSDECMWLSSDCMLPPSSFFADDDWLVSWLPTSYESDSPVSSLVIHDWEDFETKSSNSSASSVTTTRAAASEAEDLEDFIAAAAADEPLFWPFAREQDWSSEEAWKCFSMSPRRDMAKVESSGQQFPVRKTNPRAGCSRNKPVFLSSGSSTAANILELEQRGIISNTKDVKKTNAVPSRLRNLNKVSMEVQVVLPLETGNDHAIKPTKGKAAISRSFCVDDVVLNDELPIETVLGLGEFDGHEGIDLDLNEDVFFLDKSSEFSIKY</sequence>
<dbReference type="OMA" id="WSSEEAW"/>
<dbReference type="PANTHER" id="PTHR36707:SF1">
    <property type="entry name" value="T20M3.17 PROTEIN"/>
    <property type="match status" value="1"/>
</dbReference>
<gene>
    <name evidence="2" type="ORF">CICLE_v10023340mg</name>
</gene>
<feature type="region of interest" description="Disordered" evidence="1">
    <location>
        <begin position="172"/>
        <end position="194"/>
    </location>
</feature>
<dbReference type="eggNOG" id="ENOG502S02R">
    <property type="taxonomic scope" value="Eukaryota"/>
</dbReference>
<proteinExistence type="predicted"/>
<dbReference type="AlphaFoldDB" id="V4TS95"/>